<feature type="domain" description="Protein kinase" evidence="2">
    <location>
        <begin position="132"/>
        <end position="417"/>
    </location>
</feature>
<dbReference type="InterPro" id="IPR000719">
    <property type="entry name" value="Prot_kinase_dom"/>
</dbReference>
<evidence type="ECO:0000256" key="1">
    <source>
        <dbReference type="SAM" id="MobiDB-lite"/>
    </source>
</evidence>
<keyword evidence="4" id="KW-1185">Reference proteome</keyword>
<dbReference type="AlphaFoldDB" id="A0A150H1V0"/>
<dbReference type="GO" id="GO:0004674">
    <property type="term" value="F:protein serine/threonine kinase activity"/>
    <property type="evidence" value="ECO:0007669"/>
    <property type="project" value="TreeGrafter"/>
</dbReference>
<dbReference type="PROSITE" id="PS50011">
    <property type="entry name" value="PROTEIN_KINASE_DOM"/>
    <property type="match status" value="1"/>
</dbReference>
<evidence type="ECO:0000313" key="3">
    <source>
        <dbReference type="EMBL" id="KXZ56126.1"/>
    </source>
</evidence>
<dbReference type="Gene3D" id="1.10.510.10">
    <property type="entry name" value="Transferase(Phosphotransferase) domain 1"/>
    <property type="match status" value="1"/>
</dbReference>
<evidence type="ECO:0000259" key="2">
    <source>
        <dbReference type="PROSITE" id="PS50011"/>
    </source>
</evidence>
<name>A0A150H1V0_GONPE</name>
<dbReference type="SUPFAM" id="SSF56112">
    <property type="entry name" value="Protein kinase-like (PK-like)"/>
    <property type="match status" value="1"/>
</dbReference>
<dbReference type="Gene3D" id="3.30.200.20">
    <property type="entry name" value="Phosphorylase Kinase, domain 1"/>
    <property type="match status" value="1"/>
</dbReference>
<feature type="region of interest" description="Disordered" evidence="1">
    <location>
        <begin position="95"/>
        <end position="121"/>
    </location>
</feature>
<dbReference type="InterPro" id="IPR011009">
    <property type="entry name" value="Kinase-like_dom_sf"/>
</dbReference>
<protein>
    <recommendedName>
        <fullName evidence="2">Protein kinase domain-containing protein</fullName>
    </recommendedName>
</protein>
<evidence type="ECO:0000313" key="4">
    <source>
        <dbReference type="Proteomes" id="UP000075714"/>
    </source>
</evidence>
<gene>
    <name evidence="3" type="ORF">GPECTOR_1g106</name>
</gene>
<sequence length="419" mass="44951">MAPVTDTPRKPLPDAPAHHRRLKQVAVSSHTPCASEVALSRLHMRISGLRSFVDEETSCSNLDSPHNGSVRSGSLPLRTAHTNLFSVLVEVDRHASGSQTGTGEAEGVPPGAASDSGLAAPDQLSNVAPPALVLLGELGRGAQGVVYAGRWRGLDVAVKSILLRTPPPGSQHSLLQGFDRLSSSDIGDSSACAAAQHAIQEAVIATSLSHPNIVTCYTFQLTPLHEETWAAETPSDSGLGSLARLPAHRTASCTGAPGHSQPEAWRLTLLHMWRLTAKLCDFGMSHRLRTGVGQQADQPTHMSGPQRRSSLYSAPELVRYGHSGYKQDVYAYGVLLWELACGLPLPELLERPVCRPVRDWLREQEAPGSAVSSVPAALLVWPEASPPGLWALAERCLRELPAERPDFREVCQVLEQITG</sequence>
<dbReference type="Pfam" id="PF07714">
    <property type="entry name" value="PK_Tyr_Ser-Thr"/>
    <property type="match status" value="1"/>
</dbReference>
<organism evidence="3 4">
    <name type="scientific">Gonium pectorale</name>
    <name type="common">Green alga</name>
    <dbReference type="NCBI Taxonomy" id="33097"/>
    <lineage>
        <taxon>Eukaryota</taxon>
        <taxon>Viridiplantae</taxon>
        <taxon>Chlorophyta</taxon>
        <taxon>core chlorophytes</taxon>
        <taxon>Chlorophyceae</taxon>
        <taxon>CS clade</taxon>
        <taxon>Chlamydomonadales</taxon>
        <taxon>Volvocaceae</taxon>
        <taxon>Gonium</taxon>
    </lineage>
</organism>
<dbReference type="OrthoDB" id="547797at2759"/>
<comment type="caution">
    <text evidence="3">The sequence shown here is derived from an EMBL/GenBank/DDBJ whole genome shotgun (WGS) entry which is preliminary data.</text>
</comment>
<feature type="region of interest" description="Disordered" evidence="1">
    <location>
        <begin position="1"/>
        <end position="29"/>
    </location>
</feature>
<reference evidence="4" key="1">
    <citation type="journal article" date="2016" name="Nat. Commun.">
        <title>The Gonium pectorale genome demonstrates co-option of cell cycle regulation during the evolution of multicellularity.</title>
        <authorList>
            <person name="Hanschen E.R."/>
            <person name="Marriage T.N."/>
            <person name="Ferris P.J."/>
            <person name="Hamaji T."/>
            <person name="Toyoda A."/>
            <person name="Fujiyama A."/>
            <person name="Neme R."/>
            <person name="Noguchi H."/>
            <person name="Minakuchi Y."/>
            <person name="Suzuki M."/>
            <person name="Kawai-Toyooka H."/>
            <person name="Smith D.R."/>
            <person name="Sparks H."/>
            <person name="Anderson J."/>
            <person name="Bakaric R."/>
            <person name="Luria V."/>
            <person name="Karger A."/>
            <person name="Kirschner M.W."/>
            <person name="Durand P.M."/>
            <person name="Michod R.E."/>
            <person name="Nozaki H."/>
            <person name="Olson B.J."/>
        </authorList>
    </citation>
    <scope>NUCLEOTIDE SEQUENCE [LARGE SCALE GENOMIC DNA]</scope>
    <source>
        <strain evidence="4">NIES-2863</strain>
    </source>
</reference>
<dbReference type="Proteomes" id="UP000075714">
    <property type="component" value="Unassembled WGS sequence"/>
</dbReference>
<dbReference type="STRING" id="33097.A0A150H1V0"/>
<dbReference type="InterPro" id="IPR001245">
    <property type="entry name" value="Ser-Thr/Tyr_kinase_cat_dom"/>
</dbReference>
<proteinExistence type="predicted"/>
<dbReference type="PANTHER" id="PTHR44329:SF214">
    <property type="entry name" value="PROTEIN KINASE DOMAIN-CONTAINING PROTEIN"/>
    <property type="match status" value="1"/>
</dbReference>
<dbReference type="GO" id="GO:0005524">
    <property type="term" value="F:ATP binding"/>
    <property type="evidence" value="ECO:0007669"/>
    <property type="project" value="InterPro"/>
</dbReference>
<dbReference type="InterPro" id="IPR051681">
    <property type="entry name" value="Ser/Thr_Kinases-Pseudokinases"/>
</dbReference>
<accession>A0A150H1V0</accession>
<dbReference type="PANTHER" id="PTHR44329">
    <property type="entry name" value="SERINE/THREONINE-PROTEIN KINASE TNNI3K-RELATED"/>
    <property type="match status" value="1"/>
</dbReference>
<dbReference type="EMBL" id="LSYV01000002">
    <property type="protein sequence ID" value="KXZ56126.1"/>
    <property type="molecule type" value="Genomic_DNA"/>
</dbReference>